<comment type="caution">
    <text evidence="1">The sequence shown here is derived from an EMBL/GenBank/DDBJ whole genome shotgun (WGS) entry which is preliminary data.</text>
</comment>
<reference evidence="1 2" key="1">
    <citation type="submission" date="2014-04" db="EMBL/GenBank/DDBJ databases">
        <title>Whole genome sequence of 'Brachyspira hampsonii' D13-03603F2.</title>
        <authorList>
            <person name="Patterson A.H."/>
            <person name="Chaban B."/>
            <person name="Fernando C."/>
            <person name="Harding J.C."/>
            <person name="Hill J.E."/>
        </authorList>
    </citation>
    <scope>NUCLEOTIDE SEQUENCE [LARGE SCALE GENOMIC DNA]</scope>
    <source>
        <strain evidence="1 2">D13-03603F2</strain>
    </source>
</reference>
<gene>
    <name evidence="1" type="ORF">DJ52_13140</name>
</gene>
<sequence length="550" mass="62607">MALSKPNEYNEVPAQQGEATVYAEDINQIISNIEKLKGGQANEAPISNIKELKERLDNLEQGAGSGGNIDNISADKVSFNNDNANLDFSSKYDFPKFKNELKEIYEIKLITDYSINNVSHIDDVQDVYTLILEKNTDKYILKGNLNYNNTSQYTSSLNFYIISIDGNNDFGHIISEMFQFINSESNAKENEILIEGLNNFKYAFGFYYAIPIFQIKKQDNSNFEEKEYTINIEIQLNNIQNNQEFIPIACGMSELSFLKLKNINGKAAIIGETIQTSADSSFILFSHFALENYFDIKTDQNDSYYIEANNNITSNKNKSLKYYIRKEITDGSELSPIYANIPITFYCLEIKHSDNSKIEYNEILTFNLTAPKNADVPKIEKEANIQNAIEVLNKKIISSSPNSILFNRIKKISEININISEQEMILSVYELFTFLPIQKISSNTLSFVTFPRNLASMIYMPKIQVSAFYNGIAAIPFFYKDLSHDRSYIINSLAFTVLGGLDNAYLVLAGITDIDISQKDFSNIYTSCYIKFIYQDGFDNTEVNNSLTVY</sequence>
<evidence type="ECO:0000313" key="2">
    <source>
        <dbReference type="Proteomes" id="UP000238924"/>
    </source>
</evidence>
<evidence type="ECO:0008006" key="3">
    <source>
        <dbReference type="Google" id="ProtNLM"/>
    </source>
</evidence>
<proteinExistence type="predicted"/>
<dbReference type="EMBL" id="JJMJ01000236">
    <property type="protein sequence ID" value="PPS21074.1"/>
    <property type="molecule type" value="Genomic_DNA"/>
</dbReference>
<organism evidence="1 2">
    <name type="scientific">Brachyspira murdochii</name>
    <dbReference type="NCBI Taxonomy" id="84378"/>
    <lineage>
        <taxon>Bacteria</taxon>
        <taxon>Pseudomonadati</taxon>
        <taxon>Spirochaetota</taxon>
        <taxon>Spirochaetia</taxon>
        <taxon>Brachyspirales</taxon>
        <taxon>Brachyspiraceae</taxon>
        <taxon>Brachyspira</taxon>
    </lineage>
</organism>
<evidence type="ECO:0000313" key="1">
    <source>
        <dbReference type="EMBL" id="PPS21074.1"/>
    </source>
</evidence>
<dbReference type="Proteomes" id="UP000238924">
    <property type="component" value="Unassembled WGS sequence"/>
</dbReference>
<protein>
    <recommendedName>
        <fullName evidence="3">Hvp 101 VSH-1 tail protein</fullName>
    </recommendedName>
</protein>
<name>A0ABX5B1H8_9SPIR</name>
<accession>A0ABX5B1H8</accession>
<keyword evidence="2" id="KW-1185">Reference proteome</keyword>